<keyword evidence="5" id="KW-1185">Reference proteome</keyword>
<evidence type="ECO:0000313" key="5">
    <source>
        <dbReference type="Proteomes" id="UP000199424"/>
    </source>
</evidence>
<dbReference type="AlphaFoldDB" id="A0A1I6GQV8"/>
<dbReference type="InterPro" id="IPR029058">
    <property type="entry name" value="AB_hydrolase_fold"/>
</dbReference>
<protein>
    <submittedName>
        <fullName evidence="4">Acylaminoacyl-peptidase</fullName>
    </submittedName>
</protein>
<dbReference type="InterPro" id="IPR011042">
    <property type="entry name" value="6-blade_b-propeller_TolB-like"/>
</dbReference>
<reference evidence="5" key="1">
    <citation type="submission" date="2016-10" db="EMBL/GenBank/DDBJ databases">
        <authorList>
            <person name="Varghese N."/>
            <person name="Submissions S."/>
        </authorList>
    </citation>
    <scope>NUCLEOTIDE SEQUENCE [LARGE SCALE GENOMIC DNA]</scope>
    <source>
        <strain evidence="5">CGMCC 1.7285</strain>
    </source>
</reference>
<keyword evidence="1" id="KW-0378">Hydrolase</keyword>
<feature type="signal peptide" evidence="2">
    <location>
        <begin position="1"/>
        <end position="20"/>
    </location>
</feature>
<evidence type="ECO:0000313" key="4">
    <source>
        <dbReference type="EMBL" id="SFR44516.1"/>
    </source>
</evidence>
<dbReference type="PANTHER" id="PTHR42776">
    <property type="entry name" value="SERINE PEPTIDASE S9 FAMILY MEMBER"/>
    <property type="match status" value="1"/>
</dbReference>
<dbReference type="SUPFAM" id="SSF82171">
    <property type="entry name" value="DPP6 N-terminal domain-like"/>
    <property type="match status" value="1"/>
</dbReference>
<dbReference type="SUPFAM" id="SSF53474">
    <property type="entry name" value="alpha/beta-Hydrolases"/>
    <property type="match status" value="1"/>
</dbReference>
<dbReference type="EMBL" id="FOYU01000001">
    <property type="protein sequence ID" value="SFR44516.1"/>
    <property type="molecule type" value="Genomic_DNA"/>
</dbReference>
<dbReference type="Proteomes" id="UP000199424">
    <property type="component" value="Unassembled WGS sequence"/>
</dbReference>
<dbReference type="RefSeq" id="WP_092856092.1">
    <property type="nucleotide sequence ID" value="NZ_FOYU01000001.1"/>
</dbReference>
<accession>A0A1I6GQV8</accession>
<dbReference type="Pfam" id="PF00326">
    <property type="entry name" value="Peptidase_S9"/>
    <property type="match status" value="1"/>
</dbReference>
<evidence type="ECO:0000259" key="3">
    <source>
        <dbReference type="Pfam" id="PF00326"/>
    </source>
</evidence>
<proteinExistence type="predicted"/>
<keyword evidence="2" id="KW-0732">Signal</keyword>
<organism evidence="4 5">
    <name type="scientific">Pseudidiomarina maritima</name>
    <dbReference type="NCBI Taxonomy" id="519453"/>
    <lineage>
        <taxon>Bacteria</taxon>
        <taxon>Pseudomonadati</taxon>
        <taxon>Pseudomonadota</taxon>
        <taxon>Gammaproteobacteria</taxon>
        <taxon>Alteromonadales</taxon>
        <taxon>Idiomarinaceae</taxon>
        <taxon>Pseudidiomarina</taxon>
    </lineage>
</organism>
<dbReference type="GO" id="GO:0006508">
    <property type="term" value="P:proteolysis"/>
    <property type="evidence" value="ECO:0007669"/>
    <property type="project" value="InterPro"/>
</dbReference>
<dbReference type="GO" id="GO:0004252">
    <property type="term" value="F:serine-type endopeptidase activity"/>
    <property type="evidence" value="ECO:0007669"/>
    <property type="project" value="TreeGrafter"/>
</dbReference>
<evidence type="ECO:0000256" key="1">
    <source>
        <dbReference type="ARBA" id="ARBA00022801"/>
    </source>
</evidence>
<name>A0A1I6GQV8_9GAMM</name>
<dbReference type="Gene3D" id="2.120.10.30">
    <property type="entry name" value="TolB, C-terminal domain"/>
    <property type="match status" value="1"/>
</dbReference>
<gene>
    <name evidence="4" type="ORF">SAMN04488070_1092</name>
</gene>
<dbReference type="PANTHER" id="PTHR42776:SF27">
    <property type="entry name" value="DIPEPTIDYL PEPTIDASE FAMILY MEMBER 6"/>
    <property type="match status" value="1"/>
</dbReference>
<feature type="chain" id="PRO_5011601748" evidence="2">
    <location>
        <begin position="21"/>
        <end position="654"/>
    </location>
</feature>
<dbReference type="Gene3D" id="3.40.50.1820">
    <property type="entry name" value="alpha/beta hydrolase"/>
    <property type="match status" value="1"/>
</dbReference>
<feature type="domain" description="Peptidase S9 prolyl oligopeptidase catalytic" evidence="3">
    <location>
        <begin position="448"/>
        <end position="653"/>
    </location>
</feature>
<dbReference type="InterPro" id="IPR001375">
    <property type="entry name" value="Peptidase_S9_cat"/>
</dbReference>
<sequence length="654" mass="72944">MKISNLWVIVALLTPTFTYAADIKEEVLENYAKHAQYLDVKISPNGKHLAATSRNPEGTVQLTVLDIKNNKILSVTQGKGNESVASFNWVNDDRLIMTMAREVGSLDMPLPTGEIFAMDADGGNQLILTGPRSDGGEYEFAQLLDMLPDEKDNILIYTRSMMSSEPYLDIYRMRTNSGRKRSEGRIPLKAYRSTNVQVLVDREGIARVAVGVDPQADNRTIILAREGANKEWYELASYNTDEGGFAPLLLNADATKVIGLSNSQTDTQAIATLDLKTKKETIVAEHPATDLSPIMSLTKGRAQELVGAAFEYDSIDAVFFEDIQDKRFVQIVQALIQSFPNHSVSINSVTHDNNQAIIRVGSTNLPTTFYLFDSENNKLMPLAAATPWLNAKEMPKTEIITYKTRDGLTIRALLTLPPGKEAKDLPLILIPHGGPHGIRDTITRIDGDAKVFAEHGYAVLQPNFRGSGGYGREFLELGHKNWGTTMINDMTDGVQHLIKEKVADADRVCVYGASYGGYAALQSAIREPDLYKCTVGFVGVYDLDLMYEQGDISEAQAGRNYLDQVLPSTPEERKAQSPVHNTDKLKAPVFIIQGGRDVRVPKEHAFRLRDKLKAQNHPYEWMMKDGEGHGFYKPENNIERWEQMLEFFDKYIGE</sequence>
<evidence type="ECO:0000256" key="2">
    <source>
        <dbReference type="SAM" id="SignalP"/>
    </source>
</evidence>